<dbReference type="InterPro" id="IPR036188">
    <property type="entry name" value="FAD/NAD-bd_sf"/>
</dbReference>
<organism evidence="3 4">
    <name type="scientific">Spinacia oleracea</name>
    <name type="common">Spinach</name>
    <dbReference type="NCBI Taxonomy" id="3562"/>
    <lineage>
        <taxon>Eukaryota</taxon>
        <taxon>Viridiplantae</taxon>
        <taxon>Streptophyta</taxon>
        <taxon>Embryophyta</taxon>
        <taxon>Tracheophyta</taxon>
        <taxon>Spermatophyta</taxon>
        <taxon>Magnoliopsida</taxon>
        <taxon>eudicotyledons</taxon>
        <taxon>Gunneridae</taxon>
        <taxon>Pentapetalae</taxon>
        <taxon>Caryophyllales</taxon>
        <taxon>Chenopodiaceae</taxon>
        <taxon>Chenopodioideae</taxon>
        <taxon>Anserineae</taxon>
        <taxon>Spinacia</taxon>
    </lineage>
</organism>
<dbReference type="Gene3D" id="3.30.9.10">
    <property type="entry name" value="D-Amino Acid Oxidase, subunit A, domain 2"/>
    <property type="match status" value="1"/>
</dbReference>
<protein>
    <submittedName>
        <fullName evidence="4">Uncharacterized protein isoform X1</fullName>
    </submittedName>
</protein>
<name>A0ABM3R9R5_SPIOL</name>
<dbReference type="SUPFAM" id="SSF51971">
    <property type="entry name" value="Nucleotide-binding domain"/>
    <property type="match status" value="1"/>
</dbReference>
<dbReference type="Proteomes" id="UP000813463">
    <property type="component" value="Chromosome 2"/>
</dbReference>
<keyword evidence="3" id="KW-1185">Reference proteome</keyword>
<evidence type="ECO:0000313" key="3">
    <source>
        <dbReference type="Proteomes" id="UP000813463"/>
    </source>
</evidence>
<dbReference type="RefSeq" id="XP_056692340.1">
    <property type="nucleotide sequence ID" value="XM_056836362.1"/>
</dbReference>
<feature type="domain" description="FAD dependent oxidoreductase" evidence="2">
    <location>
        <begin position="60"/>
        <end position="434"/>
    </location>
</feature>
<dbReference type="PANTHER" id="PTHR13847:SF261">
    <property type="entry name" value="FAD-DEPENDENT OXIDOREDUCTASE FAMILY PROTEIN"/>
    <property type="match status" value="1"/>
</dbReference>
<sequence>MEMIKTALYCDVIPQTRAKGVPQFRRRTLTTASASPSSASASPSPSPCSASHPNTTSLRCAVLGAGFAGLSVAWHLLFHSPKELKVKVDIFDDVGIAGGASGVAGGLVHPYSPKVKLLWRGEECWTEFLNLLNVAEAAATAASSPHFPLNTTDFIVRRTGILRPAVSEKILDVMHQNAQNCLASCPIQAVDEVAARELIPNLSTPLNRAFFMPKAVNVNPHHYLKALFLASEHLAKRLSSTGFPGKEIALHKKVVTSLSEVGDEYDIVIVCLGARVDMLADLSGMLPLRTCRGIVAHLQLNDPLCEEYCEDSPSILSDVWLAVQGPKSLYLGSTWEWESRNFSSVVSLEEASSTLQQLLHKTSLVYPKITNWTIMGAQAGVRAMPPLTPQGSFPLLGCIDELVGGNSSSKYWLIGGLGARGLLYHGWLGKLTAQAVLSSNEGVLPPELTFWKKMKNK</sequence>
<feature type="region of interest" description="Disordered" evidence="1">
    <location>
        <begin position="29"/>
        <end position="50"/>
    </location>
</feature>
<reference evidence="3" key="1">
    <citation type="journal article" date="2021" name="Nat. Commun.">
        <title>Genomic analyses provide insights into spinach domestication and the genetic basis of agronomic traits.</title>
        <authorList>
            <person name="Cai X."/>
            <person name="Sun X."/>
            <person name="Xu C."/>
            <person name="Sun H."/>
            <person name="Wang X."/>
            <person name="Ge C."/>
            <person name="Zhang Z."/>
            <person name="Wang Q."/>
            <person name="Fei Z."/>
            <person name="Jiao C."/>
            <person name="Wang Q."/>
        </authorList>
    </citation>
    <scope>NUCLEOTIDE SEQUENCE [LARGE SCALE GENOMIC DNA]</scope>
    <source>
        <strain evidence="3">cv. Varoflay</strain>
    </source>
</reference>
<evidence type="ECO:0000256" key="1">
    <source>
        <dbReference type="SAM" id="MobiDB-lite"/>
    </source>
</evidence>
<evidence type="ECO:0000259" key="2">
    <source>
        <dbReference type="Pfam" id="PF01266"/>
    </source>
</evidence>
<reference evidence="4" key="2">
    <citation type="submission" date="2025-08" db="UniProtKB">
        <authorList>
            <consortium name="RefSeq"/>
        </authorList>
    </citation>
    <scope>IDENTIFICATION</scope>
    <source>
        <tissue evidence="4">Leaf</tissue>
    </source>
</reference>
<dbReference type="Pfam" id="PF01266">
    <property type="entry name" value="DAO"/>
    <property type="match status" value="1"/>
</dbReference>
<feature type="compositionally biased region" description="Low complexity" evidence="1">
    <location>
        <begin position="32"/>
        <end position="50"/>
    </location>
</feature>
<dbReference type="PANTHER" id="PTHR13847">
    <property type="entry name" value="SARCOSINE DEHYDROGENASE-RELATED"/>
    <property type="match status" value="1"/>
</dbReference>
<dbReference type="Gene3D" id="3.50.50.60">
    <property type="entry name" value="FAD/NAD(P)-binding domain"/>
    <property type="match status" value="1"/>
</dbReference>
<evidence type="ECO:0000313" key="4">
    <source>
        <dbReference type="RefSeq" id="XP_056692340.1"/>
    </source>
</evidence>
<gene>
    <name evidence="4" type="primary">LOC110782530</name>
</gene>
<proteinExistence type="predicted"/>
<dbReference type="GeneID" id="110782530"/>
<dbReference type="InterPro" id="IPR006076">
    <property type="entry name" value="FAD-dep_OxRdtase"/>
</dbReference>
<accession>A0ABM3R9R5</accession>